<gene>
    <name evidence="12" type="ORF">DM808_00925</name>
</gene>
<proteinExistence type="inferred from homology"/>
<keyword evidence="4" id="KW-0274">FAD</keyword>
<dbReference type="PRINTS" id="PR00368">
    <property type="entry name" value="FADPNR"/>
</dbReference>
<dbReference type="InterPro" id="IPR045024">
    <property type="entry name" value="NDH-2"/>
</dbReference>
<feature type="domain" description="FAD/NAD(P)-binding" evidence="10">
    <location>
        <begin position="11"/>
        <end position="331"/>
    </location>
</feature>
<sequence length="431" mass="49585">MNIPIKNNLKRVVIIGAGFSGLQVAKKLRRDKFQVVLIDKNNYHTFQPLLYQVATAGLEPDSIAHAIRIIIKKTKNFFFRLANVHFINIKEKKIHTNVGILSYDYLIIATGSITNYFGNKNIEFFSLPMKSIPEALNIRSLILQDFEYALLTKNSKEREKLMTFVIIGGGPTGVELAGALAEMKKYVLQNDYPDLNIQRMNIHLLQASSRLLDGMSEKSAKQAFKNLEELGVNIWLNCLVKDYDGEIVFMDKNRKIESANVIWAAGVKGAIIKGFIKEDIMMNGQRILVDNYLKTLRYPNIFAIGDIAYIIKNKYYPNGHPMTAQPAIQQGNWIAKNFNYFLLDNKLGPPFKYKNLGNMATIGRNKAVCDFPYFRLKGFLAWIIWMLVHLISLVGFRNKVIALINWIIQYFHYNKSIRIIIKKFYRKKKIN</sequence>
<evidence type="ECO:0000256" key="1">
    <source>
        <dbReference type="ARBA" id="ARBA00005272"/>
    </source>
</evidence>
<dbReference type="RefSeq" id="WP_110495177.1">
    <property type="nucleotide sequence ID" value="NZ_CP029811.1"/>
</dbReference>
<keyword evidence="6" id="KW-0560">Oxidoreductase</keyword>
<evidence type="ECO:0000256" key="5">
    <source>
        <dbReference type="ARBA" id="ARBA00022946"/>
    </source>
</evidence>
<evidence type="ECO:0000313" key="12">
    <source>
        <dbReference type="EMBL" id="AWU39749.1"/>
    </source>
</evidence>
<feature type="transmembrane region" description="Helical" evidence="9">
    <location>
        <begin position="379"/>
        <end position="396"/>
    </location>
</feature>
<evidence type="ECO:0000256" key="6">
    <source>
        <dbReference type="ARBA" id="ARBA00023002"/>
    </source>
</evidence>
<evidence type="ECO:0000256" key="8">
    <source>
        <dbReference type="ARBA" id="ARBA00047599"/>
    </source>
</evidence>
<evidence type="ECO:0000256" key="7">
    <source>
        <dbReference type="ARBA" id="ARBA00023027"/>
    </source>
</evidence>
<dbReference type="InterPro" id="IPR054585">
    <property type="entry name" value="NDH2-like_C"/>
</dbReference>
<evidence type="ECO:0000256" key="4">
    <source>
        <dbReference type="ARBA" id="ARBA00022827"/>
    </source>
</evidence>
<dbReference type="InterPro" id="IPR036188">
    <property type="entry name" value="FAD/NAD-bd_sf"/>
</dbReference>
<keyword evidence="7" id="KW-0520">NAD</keyword>
<comment type="catalytic activity">
    <reaction evidence="8">
        <text>a quinone + NADH + H(+) = a quinol + NAD(+)</text>
        <dbReference type="Rhea" id="RHEA:46160"/>
        <dbReference type="ChEBI" id="CHEBI:15378"/>
        <dbReference type="ChEBI" id="CHEBI:24646"/>
        <dbReference type="ChEBI" id="CHEBI:57540"/>
        <dbReference type="ChEBI" id="CHEBI:57945"/>
        <dbReference type="ChEBI" id="CHEBI:132124"/>
        <dbReference type="EC" id="1.6.5.9"/>
    </reaction>
</comment>
<feature type="domain" description="External alternative NADH-ubiquinone oxidoreductase-like C-terminal" evidence="11">
    <location>
        <begin position="356"/>
        <end position="411"/>
    </location>
</feature>
<protein>
    <recommendedName>
        <fullName evidence="2">NADH:ubiquinone reductase (non-electrogenic)</fullName>
        <ecNumber evidence="2">1.6.5.9</ecNumber>
    </recommendedName>
</protein>
<evidence type="ECO:0000256" key="3">
    <source>
        <dbReference type="ARBA" id="ARBA00022630"/>
    </source>
</evidence>
<evidence type="ECO:0000259" key="11">
    <source>
        <dbReference type="Pfam" id="PF22366"/>
    </source>
</evidence>
<keyword evidence="9" id="KW-0472">Membrane</keyword>
<keyword evidence="5" id="KW-0809">Transit peptide</keyword>
<keyword evidence="13" id="KW-1185">Reference proteome</keyword>
<keyword evidence="3" id="KW-0285">Flavoprotein</keyword>
<name>A0ABM6WME3_9FLAO</name>
<dbReference type="EC" id="1.6.5.9" evidence="2"/>
<dbReference type="InterPro" id="IPR023753">
    <property type="entry name" value="FAD/NAD-binding_dom"/>
</dbReference>
<reference evidence="12 13" key="1">
    <citation type="journal article" date="2018" name="Genome Biol. Evol.">
        <title>Parallel and Gradual Genome Erosion in the Blattabacterium Endosymbionts of Mastotermes darwiniensis and Cryptocercus Wood Roaches.</title>
        <authorList>
            <person name="Kinjo Y."/>
            <person name="Bourguignon T."/>
            <person name="Tong K.J."/>
            <person name="Kuwahara H."/>
            <person name="Lim S.J."/>
            <person name="Yoon K.B."/>
            <person name="Shigenobu S."/>
            <person name="Park Y.C."/>
            <person name="Nalepa C.A."/>
            <person name="Hongoh Y."/>
            <person name="Ohkuma M."/>
            <person name="Lo N."/>
            <person name="Tokuda G."/>
        </authorList>
    </citation>
    <scope>NUCLEOTIDE SEQUENCE [LARGE SCALE GENOMIC DNA]</scope>
    <source>
        <strain evidence="12 13">CPUsv</strain>
    </source>
</reference>
<dbReference type="SUPFAM" id="SSF51905">
    <property type="entry name" value="FAD/NAD(P)-binding domain"/>
    <property type="match status" value="2"/>
</dbReference>
<keyword evidence="9" id="KW-1133">Transmembrane helix</keyword>
<dbReference type="Pfam" id="PF22366">
    <property type="entry name" value="NDH2_C"/>
    <property type="match status" value="1"/>
</dbReference>
<dbReference type="PANTHER" id="PTHR43706">
    <property type="entry name" value="NADH DEHYDROGENASE"/>
    <property type="match status" value="1"/>
</dbReference>
<evidence type="ECO:0000313" key="13">
    <source>
        <dbReference type="Proteomes" id="UP000247917"/>
    </source>
</evidence>
<evidence type="ECO:0000256" key="2">
    <source>
        <dbReference type="ARBA" id="ARBA00012637"/>
    </source>
</evidence>
<dbReference type="Proteomes" id="UP000247917">
    <property type="component" value="Chromosome"/>
</dbReference>
<dbReference type="PRINTS" id="PR00411">
    <property type="entry name" value="PNDRDTASEI"/>
</dbReference>
<organism evidence="12 13">
    <name type="scientific">Blattabacterium punctulatus</name>
    <dbReference type="NCBI Taxonomy" id="164514"/>
    <lineage>
        <taxon>Bacteria</taxon>
        <taxon>Pseudomonadati</taxon>
        <taxon>Bacteroidota</taxon>
        <taxon>Flavobacteriia</taxon>
        <taxon>Flavobacteriales</taxon>
        <taxon>Blattabacteriaceae</taxon>
        <taxon>Blattabacterium</taxon>
    </lineage>
</organism>
<dbReference type="Gene3D" id="3.50.50.100">
    <property type="match status" value="1"/>
</dbReference>
<evidence type="ECO:0000259" key="10">
    <source>
        <dbReference type="Pfam" id="PF07992"/>
    </source>
</evidence>
<evidence type="ECO:0000256" key="9">
    <source>
        <dbReference type="SAM" id="Phobius"/>
    </source>
</evidence>
<comment type="similarity">
    <text evidence="1">Belongs to the NADH dehydrogenase family.</text>
</comment>
<keyword evidence="9" id="KW-0812">Transmembrane</keyword>
<accession>A0ABM6WME3</accession>
<dbReference type="PANTHER" id="PTHR43706:SF47">
    <property type="entry name" value="EXTERNAL NADH-UBIQUINONE OXIDOREDUCTASE 1, MITOCHONDRIAL-RELATED"/>
    <property type="match status" value="1"/>
</dbReference>
<dbReference type="EMBL" id="CP029812">
    <property type="protein sequence ID" value="AWU39749.1"/>
    <property type="molecule type" value="Genomic_DNA"/>
</dbReference>
<dbReference type="Pfam" id="PF07992">
    <property type="entry name" value="Pyr_redox_2"/>
    <property type="match status" value="1"/>
</dbReference>